<feature type="chain" id="PRO_5008628615" evidence="2">
    <location>
        <begin position="22"/>
        <end position="191"/>
    </location>
</feature>
<organism evidence="3 4">
    <name type="scientific">Kwoniella mangroviensis CBS 10435</name>
    <dbReference type="NCBI Taxonomy" id="1331196"/>
    <lineage>
        <taxon>Eukaryota</taxon>
        <taxon>Fungi</taxon>
        <taxon>Dikarya</taxon>
        <taxon>Basidiomycota</taxon>
        <taxon>Agaricomycotina</taxon>
        <taxon>Tremellomycetes</taxon>
        <taxon>Tremellales</taxon>
        <taxon>Cryptococcaceae</taxon>
        <taxon>Kwoniella</taxon>
    </lineage>
</organism>
<dbReference type="Proteomes" id="UP000092583">
    <property type="component" value="Unassembled WGS sequence"/>
</dbReference>
<feature type="compositionally biased region" description="Low complexity" evidence="1">
    <location>
        <begin position="76"/>
        <end position="94"/>
    </location>
</feature>
<dbReference type="OrthoDB" id="2565081at2759"/>
<dbReference type="AlphaFoldDB" id="A0A1B9IFD1"/>
<feature type="signal peptide" evidence="2">
    <location>
        <begin position="1"/>
        <end position="21"/>
    </location>
</feature>
<feature type="region of interest" description="Disordered" evidence="1">
    <location>
        <begin position="35"/>
        <end position="63"/>
    </location>
</feature>
<proteinExistence type="predicted"/>
<reference evidence="4" key="2">
    <citation type="submission" date="2013-12" db="EMBL/GenBank/DDBJ databases">
        <title>Evolution of pathogenesis and genome organization in the Tremellales.</title>
        <authorList>
            <person name="Cuomo C."/>
            <person name="Litvintseva A."/>
            <person name="Heitman J."/>
            <person name="Chen Y."/>
            <person name="Sun S."/>
            <person name="Springer D."/>
            <person name="Dromer F."/>
            <person name="Young S."/>
            <person name="Zeng Q."/>
            <person name="Chapman S."/>
            <person name="Gujja S."/>
            <person name="Saif S."/>
            <person name="Birren B."/>
        </authorList>
    </citation>
    <scope>NUCLEOTIDE SEQUENCE [LARGE SCALE GENOMIC DNA]</scope>
    <source>
        <strain evidence="4">CBS 10435</strain>
    </source>
</reference>
<keyword evidence="2" id="KW-0732">Signal</keyword>
<name>A0A1B9IFD1_9TREE</name>
<protein>
    <submittedName>
        <fullName evidence="3">Uncharacterized protein</fullName>
    </submittedName>
</protein>
<evidence type="ECO:0000313" key="3">
    <source>
        <dbReference type="EMBL" id="OCF54263.1"/>
    </source>
</evidence>
<evidence type="ECO:0000313" key="4">
    <source>
        <dbReference type="Proteomes" id="UP000092583"/>
    </source>
</evidence>
<gene>
    <name evidence="3" type="ORF">L486_08177</name>
</gene>
<evidence type="ECO:0000256" key="2">
    <source>
        <dbReference type="SAM" id="SignalP"/>
    </source>
</evidence>
<sequence>MLFNRYLIAVLSLSFTSVVLSAPTLIARQSSDDKEPIGISVEPMSDKTPSGTTDRAMQSATPTITSEAITSASASASVSASRTVPSSASSSVSAKPTGLHFTNDFPDQLKNGDQIDLEWEGGDGPYILYTILNYPGLSNVNPHVLERSTDKTSYQLTINEDDSHDGSKVTIGIGSNKKSDQYKRKTIPFSK</sequence>
<reference evidence="3 4" key="1">
    <citation type="submission" date="2013-07" db="EMBL/GenBank/DDBJ databases">
        <title>The Genome Sequence of Kwoniella mangroviensis CBS10435.</title>
        <authorList>
            <consortium name="The Broad Institute Genome Sequencing Platform"/>
            <person name="Cuomo C."/>
            <person name="Litvintseva A."/>
            <person name="Chen Y."/>
            <person name="Heitman J."/>
            <person name="Sun S."/>
            <person name="Springer D."/>
            <person name="Dromer F."/>
            <person name="Young S.K."/>
            <person name="Zeng Q."/>
            <person name="Gargeya S."/>
            <person name="Fitzgerald M."/>
            <person name="Abouelleil A."/>
            <person name="Alvarado L."/>
            <person name="Berlin A.M."/>
            <person name="Chapman S.B."/>
            <person name="Dewar J."/>
            <person name="Goldberg J."/>
            <person name="Griggs A."/>
            <person name="Gujja S."/>
            <person name="Hansen M."/>
            <person name="Howarth C."/>
            <person name="Imamovic A."/>
            <person name="Larimer J."/>
            <person name="McCowan C."/>
            <person name="Murphy C."/>
            <person name="Pearson M."/>
            <person name="Priest M."/>
            <person name="Roberts A."/>
            <person name="Saif S."/>
            <person name="Shea T."/>
            <person name="Sykes S."/>
            <person name="Wortman J."/>
            <person name="Nusbaum C."/>
            <person name="Birren B."/>
        </authorList>
    </citation>
    <scope>NUCLEOTIDE SEQUENCE [LARGE SCALE GENOMIC DNA]</scope>
    <source>
        <strain evidence="3 4">CBS 10435</strain>
    </source>
</reference>
<feature type="region of interest" description="Disordered" evidence="1">
    <location>
        <begin position="76"/>
        <end position="100"/>
    </location>
</feature>
<evidence type="ECO:0000256" key="1">
    <source>
        <dbReference type="SAM" id="MobiDB-lite"/>
    </source>
</evidence>
<keyword evidence="4" id="KW-1185">Reference proteome</keyword>
<dbReference type="EMBL" id="KV700092">
    <property type="protein sequence ID" value="OCF54263.1"/>
    <property type="molecule type" value="Genomic_DNA"/>
</dbReference>
<accession>A0A1B9IFD1</accession>
<feature type="compositionally biased region" description="Polar residues" evidence="1">
    <location>
        <begin position="47"/>
        <end position="58"/>
    </location>
</feature>